<evidence type="ECO:0000313" key="2">
    <source>
        <dbReference type="EMBL" id="MCL7044324.1"/>
    </source>
</evidence>
<feature type="compositionally biased region" description="Basic and acidic residues" evidence="1">
    <location>
        <begin position="1"/>
        <end position="19"/>
    </location>
</feature>
<proteinExistence type="predicted"/>
<feature type="compositionally biased region" description="Low complexity" evidence="1">
    <location>
        <begin position="20"/>
        <end position="30"/>
    </location>
</feature>
<reference evidence="2" key="1">
    <citation type="submission" date="2022-03" db="EMBL/GenBank/DDBJ databases">
        <title>A functionally conserved STORR gene fusion in Papaver species that diverged 16.8 million years ago.</title>
        <authorList>
            <person name="Catania T."/>
        </authorList>
    </citation>
    <scope>NUCLEOTIDE SEQUENCE</scope>
    <source>
        <strain evidence="2">S-191538</strain>
    </source>
</reference>
<dbReference type="Proteomes" id="UP001177140">
    <property type="component" value="Unassembled WGS sequence"/>
</dbReference>
<comment type="caution">
    <text evidence="2">The sequence shown here is derived from an EMBL/GenBank/DDBJ whole genome shotgun (WGS) entry which is preliminary data.</text>
</comment>
<keyword evidence="3" id="KW-1185">Reference proteome</keyword>
<sequence length="160" mass="16886">MADSESGKVHIEFPKKSDKGGSSSSSSSSDSSDDESNVVKKIEGKIESSKKKVLEEFKDGMSGISNAFSGILPHKDKVEKVASSSEDSTEKIVSSVEEKIEGSGSLLPASVPPSVDTSKAPETPDSPEKKELLPIVPVTVQPASWKNCCGLFEVLTGSNR</sequence>
<feature type="region of interest" description="Disordered" evidence="1">
    <location>
        <begin position="79"/>
        <end position="133"/>
    </location>
</feature>
<evidence type="ECO:0000313" key="3">
    <source>
        <dbReference type="Proteomes" id="UP001177140"/>
    </source>
</evidence>
<feature type="region of interest" description="Disordered" evidence="1">
    <location>
        <begin position="1"/>
        <end position="45"/>
    </location>
</feature>
<dbReference type="PANTHER" id="PTHR37187">
    <property type="entry name" value="EXPRESSED PROTEIN"/>
    <property type="match status" value="1"/>
</dbReference>
<evidence type="ECO:0000256" key="1">
    <source>
        <dbReference type="SAM" id="MobiDB-lite"/>
    </source>
</evidence>
<dbReference type="EMBL" id="JAJJMA010256895">
    <property type="protein sequence ID" value="MCL7044324.1"/>
    <property type="molecule type" value="Genomic_DNA"/>
</dbReference>
<organism evidence="2 3">
    <name type="scientific">Papaver nudicaule</name>
    <name type="common">Iceland poppy</name>
    <dbReference type="NCBI Taxonomy" id="74823"/>
    <lineage>
        <taxon>Eukaryota</taxon>
        <taxon>Viridiplantae</taxon>
        <taxon>Streptophyta</taxon>
        <taxon>Embryophyta</taxon>
        <taxon>Tracheophyta</taxon>
        <taxon>Spermatophyta</taxon>
        <taxon>Magnoliopsida</taxon>
        <taxon>Ranunculales</taxon>
        <taxon>Papaveraceae</taxon>
        <taxon>Papaveroideae</taxon>
        <taxon>Papaver</taxon>
    </lineage>
</organism>
<dbReference type="AlphaFoldDB" id="A0AA42AY75"/>
<dbReference type="PANTHER" id="PTHR37187:SF7">
    <property type="entry name" value="EXPRESSED PROTEIN"/>
    <property type="match status" value="1"/>
</dbReference>
<protein>
    <submittedName>
        <fullName evidence="2">Uncharacterized protein</fullName>
    </submittedName>
</protein>
<accession>A0AA42AY75</accession>
<gene>
    <name evidence="2" type="ORF">MKW94_026116</name>
</gene>
<name>A0AA42AY75_PAPNU</name>